<dbReference type="EMBL" id="BSUL01000001">
    <property type="protein sequence ID" value="GMA29665.1"/>
    <property type="molecule type" value="Genomic_DNA"/>
</dbReference>
<dbReference type="PANTHER" id="PTHR43102">
    <property type="entry name" value="SLR1143 PROTEIN"/>
    <property type="match status" value="1"/>
</dbReference>
<dbReference type="RefSeq" id="WP_284233970.1">
    <property type="nucleotide sequence ID" value="NZ_BSUL01000001.1"/>
</dbReference>
<protein>
    <recommendedName>
        <fullName evidence="4">GAF domain-containing protein</fullName>
    </recommendedName>
</protein>
<comment type="caution">
    <text evidence="2">The sequence shown here is derived from an EMBL/GenBank/DDBJ whole genome shotgun (WGS) entry which is preliminary data.</text>
</comment>
<feature type="compositionally biased region" description="Low complexity" evidence="1">
    <location>
        <begin position="121"/>
        <end position="135"/>
    </location>
</feature>
<name>A0AA37UI02_9MICO</name>
<feature type="region of interest" description="Disordered" evidence="1">
    <location>
        <begin position="115"/>
        <end position="135"/>
    </location>
</feature>
<evidence type="ECO:0000256" key="1">
    <source>
        <dbReference type="SAM" id="MobiDB-lite"/>
    </source>
</evidence>
<evidence type="ECO:0008006" key="4">
    <source>
        <dbReference type="Google" id="ProtNLM"/>
    </source>
</evidence>
<gene>
    <name evidence="2" type="ORF">GCM10025874_29180</name>
</gene>
<dbReference type="Proteomes" id="UP001157160">
    <property type="component" value="Unassembled WGS sequence"/>
</dbReference>
<accession>A0AA37UI02</accession>
<dbReference type="AlphaFoldDB" id="A0AA37UI02"/>
<sequence>MPAALETARREAIAAYDLTDGPRMLDLDGLAQVAAALCGVPTAVVNIIDERHQHQIAAVGLEPTICSREDSMCAVTLDDPKLRVVRDASEDERWAANPFVSGEIANVRFYASSPLVTPEGSRSARSACSTSSPVS</sequence>
<evidence type="ECO:0000313" key="2">
    <source>
        <dbReference type="EMBL" id="GMA29665.1"/>
    </source>
</evidence>
<dbReference type="SUPFAM" id="SSF55781">
    <property type="entry name" value="GAF domain-like"/>
    <property type="match status" value="1"/>
</dbReference>
<evidence type="ECO:0000313" key="3">
    <source>
        <dbReference type="Proteomes" id="UP001157160"/>
    </source>
</evidence>
<dbReference type="PANTHER" id="PTHR43102:SF2">
    <property type="entry name" value="GAF DOMAIN-CONTAINING PROTEIN"/>
    <property type="match status" value="1"/>
</dbReference>
<proteinExistence type="predicted"/>
<keyword evidence="3" id="KW-1185">Reference proteome</keyword>
<dbReference type="InterPro" id="IPR029016">
    <property type="entry name" value="GAF-like_dom_sf"/>
</dbReference>
<organism evidence="2 3">
    <name type="scientific">Arenivirga flava</name>
    <dbReference type="NCBI Taxonomy" id="1930060"/>
    <lineage>
        <taxon>Bacteria</taxon>
        <taxon>Bacillati</taxon>
        <taxon>Actinomycetota</taxon>
        <taxon>Actinomycetes</taxon>
        <taxon>Micrococcales</taxon>
        <taxon>Microbacteriaceae</taxon>
        <taxon>Arenivirga</taxon>
    </lineage>
</organism>
<dbReference type="Gene3D" id="3.30.450.40">
    <property type="match status" value="1"/>
</dbReference>
<reference evidence="2 3" key="1">
    <citation type="journal article" date="2014" name="Int. J. Syst. Evol. Microbiol.">
        <title>Complete genome sequence of Corynebacterium casei LMG S-19264T (=DSM 44701T), isolated from a smear-ripened cheese.</title>
        <authorList>
            <consortium name="US DOE Joint Genome Institute (JGI-PGF)"/>
            <person name="Walter F."/>
            <person name="Albersmeier A."/>
            <person name="Kalinowski J."/>
            <person name="Ruckert C."/>
        </authorList>
    </citation>
    <scope>NUCLEOTIDE SEQUENCE [LARGE SCALE GENOMIC DNA]</scope>
    <source>
        <strain evidence="2 3">NBRC 112289</strain>
    </source>
</reference>